<dbReference type="CDD" id="cd00082">
    <property type="entry name" value="HisKA"/>
    <property type="match status" value="1"/>
</dbReference>
<dbReference type="CDD" id="cd06225">
    <property type="entry name" value="HAMP"/>
    <property type="match status" value="1"/>
</dbReference>
<dbReference type="SUPFAM" id="SSF47384">
    <property type="entry name" value="Homodimeric domain of signal transducing histidine kinase"/>
    <property type="match status" value="1"/>
</dbReference>
<evidence type="ECO:0000256" key="8">
    <source>
        <dbReference type="ARBA" id="ARBA00022741"/>
    </source>
</evidence>
<proteinExistence type="predicted"/>
<evidence type="ECO:0000256" key="12">
    <source>
        <dbReference type="ARBA" id="ARBA00023012"/>
    </source>
</evidence>
<evidence type="ECO:0000256" key="1">
    <source>
        <dbReference type="ARBA" id="ARBA00000085"/>
    </source>
</evidence>
<evidence type="ECO:0000256" key="2">
    <source>
        <dbReference type="ARBA" id="ARBA00004651"/>
    </source>
</evidence>
<evidence type="ECO:0000256" key="11">
    <source>
        <dbReference type="ARBA" id="ARBA00022989"/>
    </source>
</evidence>
<accession>A0A495IZ33</accession>
<feature type="domain" description="HAMP" evidence="16">
    <location>
        <begin position="177"/>
        <end position="224"/>
    </location>
</feature>
<dbReference type="InterPro" id="IPR036097">
    <property type="entry name" value="HisK_dim/P_sf"/>
</dbReference>
<dbReference type="InterPro" id="IPR003661">
    <property type="entry name" value="HisK_dim/P_dom"/>
</dbReference>
<evidence type="ECO:0000256" key="9">
    <source>
        <dbReference type="ARBA" id="ARBA00022777"/>
    </source>
</evidence>
<evidence type="ECO:0000256" key="6">
    <source>
        <dbReference type="ARBA" id="ARBA00022679"/>
    </source>
</evidence>
<keyword evidence="10" id="KW-0067">ATP-binding</keyword>
<dbReference type="Gene3D" id="1.10.287.130">
    <property type="match status" value="1"/>
</dbReference>
<dbReference type="SUPFAM" id="SSF55874">
    <property type="entry name" value="ATPase domain of HSP90 chaperone/DNA topoisomerase II/histidine kinase"/>
    <property type="match status" value="1"/>
</dbReference>
<keyword evidence="8" id="KW-0547">Nucleotide-binding</keyword>
<dbReference type="PRINTS" id="PR00344">
    <property type="entry name" value="BCTRLSENSOR"/>
</dbReference>
<evidence type="ECO:0000256" key="13">
    <source>
        <dbReference type="ARBA" id="ARBA00023136"/>
    </source>
</evidence>
<comment type="caution">
    <text evidence="17">The sequence shown here is derived from an EMBL/GenBank/DDBJ whole genome shotgun (WGS) entry which is preliminary data.</text>
</comment>
<dbReference type="PANTHER" id="PTHR45528:SF1">
    <property type="entry name" value="SENSOR HISTIDINE KINASE CPXA"/>
    <property type="match status" value="1"/>
</dbReference>
<protein>
    <recommendedName>
        <fullName evidence="3">histidine kinase</fullName>
        <ecNumber evidence="3">2.7.13.3</ecNumber>
    </recommendedName>
</protein>
<dbReference type="InterPro" id="IPR005467">
    <property type="entry name" value="His_kinase_dom"/>
</dbReference>
<organism evidence="17 18">
    <name type="scientific">Mucilaginibacter gracilis</name>
    <dbReference type="NCBI Taxonomy" id="423350"/>
    <lineage>
        <taxon>Bacteria</taxon>
        <taxon>Pseudomonadati</taxon>
        <taxon>Bacteroidota</taxon>
        <taxon>Sphingobacteriia</taxon>
        <taxon>Sphingobacteriales</taxon>
        <taxon>Sphingobacteriaceae</taxon>
        <taxon>Mucilaginibacter</taxon>
    </lineage>
</organism>
<evidence type="ECO:0000259" key="15">
    <source>
        <dbReference type="PROSITE" id="PS50109"/>
    </source>
</evidence>
<keyword evidence="18" id="KW-1185">Reference proteome</keyword>
<dbReference type="GO" id="GO:0005886">
    <property type="term" value="C:plasma membrane"/>
    <property type="evidence" value="ECO:0007669"/>
    <property type="project" value="UniProtKB-SubCell"/>
</dbReference>
<dbReference type="EC" id="2.7.13.3" evidence="3"/>
<keyword evidence="5" id="KW-0597">Phosphoprotein</keyword>
<dbReference type="Pfam" id="PF02518">
    <property type="entry name" value="HATPase_c"/>
    <property type="match status" value="1"/>
</dbReference>
<keyword evidence="13 14" id="KW-0472">Membrane</keyword>
<dbReference type="InterPro" id="IPR004358">
    <property type="entry name" value="Sig_transdc_His_kin-like_C"/>
</dbReference>
<dbReference type="Pfam" id="PF00672">
    <property type="entry name" value="HAMP"/>
    <property type="match status" value="1"/>
</dbReference>
<dbReference type="GO" id="GO:0005524">
    <property type="term" value="F:ATP binding"/>
    <property type="evidence" value="ECO:0007669"/>
    <property type="project" value="UniProtKB-KW"/>
</dbReference>
<evidence type="ECO:0000256" key="3">
    <source>
        <dbReference type="ARBA" id="ARBA00012438"/>
    </source>
</evidence>
<dbReference type="OrthoDB" id="594725at2"/>
<dbReference type="SMART" id="SM00388">
    <property type="entry name" value="HisKA"/>
    <property type="match status" value="1"/>
</dbReference>
<gene>
    <name evidence="17" type="ORF">BDD43_1243</name>
</gene>
<reference evidence="17 18" key="1">
    <citation type="submission" date="2018-10" db="EMBL/GenBank/DDBJ databases">
        <title>Genomic Encyclopedia of Archaeal and Bacterial Type Strains, Phase II (KMG-II): from individual species to whole genera.</title>
        <authorList>
            <person name="Goeker M."/>
        </authorList>
    </citation>
    <scope>NUCLEOTIDE SEQUENCE [LARGE SCALE GENOMIC DNA]</scope>
    <source>
        <strain evidence="17 18">DSM 18602</strain>
    </source>
</reference>
<evidence type="ECO:0000256" key="5">
    <source>
        <dbReference type="ARBA" id="ARBA00022553"/>
    </source>
</evidence>
<evidence type="ECO:0000259" key="16">
    <source>
        <dbReference type="PROSITE" id="PS50885"/>
    </source>
</evidence>
<dbReference type="PANTHER" id="PTHR45528">
    <property type="entry name" value="SENSOR HISTIDINE KINASE CPXA"/>
    <property type="match status" value="1"/>
</dbReference>
<dbReference type="Proteomes" id="UP000268007">
    <property type="component" value="Unassembled WGS sequence"/>
</dbReference>
<name>A0A495IZ33_9SPHI</name>
<evidence type="ECO:0000313" key="17">
    <source>
        <dbReference type="EMBL" id="RKR81099.1"/>
    </source>
</evidence>
<dbReference type="InterPro" id="IPR050398">
    <property type="entry name" value="HssS/ArlS-like"/>
</dbReference>
<evidence type="ECO:0000313" key="18">
    <source>
        <dbReference type="Proteomes" id="UP000268007"/>
    </source>
</evidence>
<keyword evidence="4" id="KW-1003">Cell membrane</keyword>
<dbReference type="SMART" id="SM00304">
    <property type="entry name" value="HAMP"/>
    <property type="match status" value="1"/>
</dbReference>
<comment type="subcellular location">
    <subcellularLocation>
        <location evidence="2">Cell membrane</location>
        <topology evidence="2">Multi-pass membrane protein</topology>
    </subcellularLocation>
</comment>
<keyword evidence="6" id="KW-0808">Transferase</keyword>
<keyword evidence="11 14" id="KW-1133">Transmembrane helix</keyword>
<dbReference type="AlphaFoldDB" id="A0A495IZ33"/>
<evidence type="ECO:0000256" key="14">
    <source>
        <dbReference type="SAM" id="Phobius"/>
    </source>
</evidence>
<dbReference type="InterPro" id="IPR036890">
    <property type="entry name" value="HATPase_C_sf"/>
</dbReference>
<dbReference type="Gene3D" id="3.30.565.10">
    <property type="entry name" value="Histidine kinase-like ATPase, C-terminal domain"/>
    <property type="match status" value="1"/>
</dbReference>
<keyword evidence="7 14" id="KW-0812">Transmembrane</keyword>
<evidence type="ECO:0000256" key="4">
    <source>
        <dbReference type="ARBA" id="ARBA00022475"/>
    </source>
</evidence>
<dbReference type="Pfam" id="PF00512">
    <property type="entry name" value="HisKA"/>
    <property type="match status" value="1"/>
</dbReference>
<feature type="domain" description="Histidine kinase" evidence="15">
    <location>
        <begin position="232"/>
        <end position="449"/>
    </location>
</feature>
<keyword evidence="12" id="KW-0902">Two-component regulatory system</keyword>
<dbReference type="SMART" id="SM00387">
    <property type="entry name" value="HATPase_c"/>
    <property type="match status" value="1"/>
</dbReference>
<dbReference type="InterPro" id="IPR003594">
    <property type="entry name" value="HATPase_dom"/>
</dbReference>
<dbReference type="RefSeq" id="WP_121196829.1">
    <property type="nucleotide sequence ID" value="NZ_RBKU01000001.1"/>
</dbReference>
<dbReference type="InterPro" id="IPR003660">
    <property type="entry name" value="HAMP_dom"/>
</dbReference>
<comment type="catalytic activity">
    <reaction evidence="1">
        <text>ATP + protein L-histidine = ADP + protein N-phospho-L-histidine.</text>
        <dbReference type="EC" id="2.7.13.3"/>
    </reaction>
</comment>
<sequence>MKIQAKITLLFLAISTGILLLLNAFILYFEYKFNYQDFYRRLEARVNLTAQIHLFPGEESRAYQQVRNKYIEKLDNEKELIFKADTLGRFINSTVPADFFNTIIGNGADTHKEGNQFYAGKLVNHGTGKFIVIVSATNPYGLREIDELQKILLIGFLGSVVVVFFAGKVFSHYTFIPVSNLTEKVKSITSNNLHMRLEPRGKDEIAELSHTFNDMLNRLETAFETQNNFVSNASHELRTPLTIINSEIEIALNNYPAGKQGQQFLNTLQGETNKLTQILNSLLLLAQSGYDGKKQNWQNIRVDELLWQSVASIKKIHPESNIEVDVSQLPDNEGALITQGNSNLLNLAISNIISNSCKYSQNKLVVVKLSVQNKKIIISVTDKGIGIPKDDMQHIFEPFFRASNTSDYNGHGVGLPLALNIVRLHKGSIGIRSEVNTGTEMQIFLPSAEA</sequence>
<dbReference type="CDD" id="cd00075">
    <property type="entry name" value="HATPase"/>
    <property type="match status" value="1"/>
</dbReference>
<dbReference type="EMBL" id="RBKU01000001">
    <property type="protein sequence ID" value="RKR81099.1"/>
    <property type="molecule type" value="Genomic_DNA"/>
</dbReference>
<dbReference type="PROSITE" id="PS50885">
    <property type="entry name" value="HAMP"/>
    <property type="match status" value="1"/>
</dbReference>
<feature type="transmembrane region" description="Helical" evidence="14">
    <location>
        <begin position="7"/>
        <end position="29"/>
    </location>
</feature>
<keyword evidence="9 17" id="KW-0418">Kinase</keyword>
<evidence type="ECO:0000256" key="7">
    <source>
        <dbReference type="ARBA" id="ARBA00022692"/>
    </source>
</evidence>
<evidence type="ECO:0000256" key="10">
    <source>
        <dbReference type="ARBA" id="ARBA00022840"/>
    </source>
</evidence>
<dbReference type="Gene3D" id="6.10.340.10">
    <property type="match status" value="1"/>
</dbReference>
<dbReference type="SUPFAM" id="SSF158472">
    <property type="entry name" value="HAMP domain-like"/>
    <property type="match status" value="1"/>
</dbReference>
<dbReference type="GO" id="GO:0000155">
    <property type="term" value="F:phosphorelay sensor kinase activity"/>
    <property type="evidence" value="ECO:0007669"/>
    <property type="project" value="InterPro"/>
</dbReference>
<dbReference type="PROSITE" id="PS50109">
    <property type="entry name" value="HIS_KIN"/>
    <property type="match status" value="1"/>
</dbReference>